<reference evidence="2" key="2">
    <citation type="submission" date="2025-08" db="UniProtKB">
        <authorList>
            <consortium name="Ensembl"/>
        </authorList>
    </citation>
    <scope>IDENTIFICATION</scope>
</reference>
<feature type="chain" id="PRO_5025362703" evidence="1">
    <location>
        <begin position="22"/>
        <end position="110"/>
    </location>
</feature>
<dbReference type="Proteomes" id="UP000472271">
    <property type="component" value="Chromosome 1"/>
</dbReference>
<reference evidence="2" key="1">
    <citation type="submission" date="2019-06" db="EMBL/GenBank/DDBJ databases">
        <authorList>
            <consortium name="Wellcome Sanger Institute Data Sharing"/>
        </authorList>
    </citation>
    <scope>NUCLEOTIDE SEQUENCE [LARGE SCALE GENOMIC DNA]</scope>
</reference>
<protein>
    <submittedName>
        <fullName evidence="2">Uncharacterized protein</fullName>
    </submittedName>
</protein>
<organism evidence="2 3">
    <name type="scientific">Sphaeramia orbicularis</name>
    <name type="common">orbiculate cardinalfish</name>
    <dbReference type="NCBI Taxonomy" id="375764"/>
    <lineage>
        <taxon>Eukaryota</taxon>
        <taxon>Metazoa</taxon>
        <taxon>Chordata</taxon>
        <taxon>Craniata</taxon>
        <taxon>Vertebrata</taxon>
        <taxon>Euteleostomi</taxon>
        <taxon>Actinopterygii</taxon>
        <taxon>Neopterygii</taxon>
        <taxon>Teleostei</taxon>
        <taxon>Neoteleostei</taxon>
        <taxon>Acanthomorphata</taxon>
        <taxon>Gobiaria</taxon>
        <taxon>Kurtiformes</taxon>
        <taxon>Apogonoidei</taxon>
        <taxon>Apogonidae</taxon>
        <taxon>Apogoninae</taxon>
        <taxon>Sphaeramia</taxon>
    </lineage>
</organism>
<sequence length="110" mass="12518">MKLGLLVVLAIAILVPNLSESHTVTRCELKTQLDAAIKLPRVSTRLKQKYLALGEVDNYVMSTKSEQNGTTSKISFFFFLFLCDKESYVSFGLELKDFKYTQSKGKHRLH</sequence>
<evidence type="ECO:0000256" key="1">
    <source>
        <dbReference type="SAM" id="SignalP"/>
    </source>
</evidence>
<feature type="signal peptide" evidence="1">
    <location>
        <begin position="1"/>
        <end position="21"/>
    </location>
</feature>
<evidence type="ECO:0000313" key="3">
    <source>
        <dbReference type="Proteomes" id="UP000472271"/>
    </source>
</evidence>
<keyword evidence="3" id="KW-1185">Reference proteome</keyword>
<reference evidence="2" key="3">
    <citation type="submission" date="2025-09" db="UniProtKB">
        <authorList>
            <consortium name="Ensembl"/>
        </authorList>
    </citation>
    <scope>IDENTIFICATION</scope>
</reference>
<dbReference type="Ensembl" id="ENSSORT00005011538.1">
    <property type="protein sequence ID" value="ENSSORP00005011163.1"/>
    <property type="gene ID" value="ENSSORG00005006001.1"/>
</dbReference>
<dbReference type="AlphaFoldDB" id="A0A672Z323"/>
<keyword evidence="1" id="KW-0732">Signal</keyword>
<dbReference type="InParanoid" id="A0A672Z323"/>
<proteinExistence type="predicted"/>
<evidence type="ECO:0000313" key="2">
    <source>
        <dbReference type="Ensembl" id="ENSSORP00005011163.1"/>
    </source>
</evidence>
<accession>A0A672Z323</accession>
<name>A0A672Z323_9TELE</name>